<reference evidence="1 2" key="1">
    <citation type="journal article" date="2018" name="Nat. Ecol. Evol.">
        <title>Pezizomycetes genomes reveal the molecular basis of ectomycorrhizal truffle lifestyle.</title>
        <authorList>
            <person name="Murat C."/>
            <person name="Payen T."/>
            <person name="Noel B."/>
            <person name="Kuo A."/>
            <person name="Morin E."/>
            <person name="Chen J."/>
            <person name="Kohler A."/>
            <person name="Krizsan K."/>
            <person name="Balestrini R."/>
            <person name="Da Silva C."/>
            <person name="Montanini B."/>
            <person name="Hainaut M."/>
            <person name="Levati E."/>
            <person name="Barry K.W."/>
            <person name="Belfiori B."/>
            <person name="Cichocki N."/>
            <person name="Clum A."/>
            <person name="Dockter R.B."/>
            <person name="Fauchery L."/>
            <person name="Guy J."/>
            <person name="Iotti M."/>
            <person name="Le Tacon F."/>
            <person name="Lindquist E.A."/>
            <person name="Lipzen A."/>
            <person name="Malagnac F."/>
            <person name="Mello A."/>
            <person name="Molinier V."/>
            <person name="Miyauchi S."/>
            <person name="Poulain J."/>
            <person name="Riccioni C."/>
            <person name="Rubini A."/>
            <person name="Sitrit Y."/>
            <person name="Splivallo R."/>
            <person name="Traeger S."/>
            <person name="Wang M."/>
            <person name="Zifcakova L."/>
            <person name="Wipf D."/>
            <person name="Zambonelli A."/>
            <person name="Paolocci F."/>
            <person name="Nowrousian M."/>
            <person name="Ottonello S."/>
            <person name="Baldrian P."/>
            <person name="Spatafora J.W."/>
            <person name="Henrissat B."/>
            <person name="Nagy L.G."/>
            <person name="Aury J.M."/>
            <person name="Wincker P."/>
            <person name="Grigoriev I.V."/>
            <person name="Bonfante P."/>
            <person name="Martin F.M."/>
        </authorList>
    </citation>
    <scope>NUCLEOTIDE SEQUENCE [LARGE SCALE GENOMIC DNA]</scope>
    <source>
        <strain evidence="1 2">RN42</strain>
    </source>
</reference>
<name>A0A3N4IAB7_ASCIM</name>
<keyword evidence="2" id="KW-1185">Reference proteome</keyword>
<dbReference type="EMBL" id="ML119671">
    <property type="protein sequence ID" value="RPA82406.1"/>
    <property type="molecule type" value="Genomic_DNA"/>
</dbReference>
<protein>
    <submittedName>
        <fullName evidence="1">Uncharacterized protein</fullName>
    </submittedName>
</protein>
<evidence type="ECO:0000313" key="2">
    <source>
        <dbReference type="Proteomes" id="UP000275078"/>
    </source>
</evidence>
<proteinExistence type="predicted"/>
<evidence type="ECO:0000313" key="1">
    <source>
        <dbReference type="EMBL" id="RPA82406.1"/>
    </source>
</evidence>
<dbReference type="Proteomes" id="UP000275078">
    <property type="component" value="Unassembled WGS sequence"/>
</dbReference>
<gene>
    <name evidence="1" type="ORF">BJ508DRAFT_325407</name>
</gene>
<sequence>MVHARQTGALKAYYKKLALIASQANTNLTLEEQIAAGRAISDAYEEERIYQRIIAQAYPAIGFVRQLGFARSLLQGMNDYGFENEGDKERDAVLLVRLGTAALPNAEAMDAINRGVVLYIRSRAFRLTAIELLPQGATRLEIEQAAEILERFGAMGRPFDPALTNRQNIEAQGRSARYLYDLGHDVIPRATLLEKLERAVVDCNAAGLALHGDD</sequence>
<accession>A0A3N4IAB7</accession>
<organism evidence="1 2">
    <name type="scientific">Ascobolus immersus RN42</name>
    <dbReference type="NCBI Taxonomy" id="1160509"/>
    <lineage>
        <taxon>Eukaryota</taxon>
        <taxon>Fungi</taxon>
        <taxon>Dikarya</taxon>
        <taxon>Ascomycota</taxon>
        <taxon>Pezizomycotina</taxon>
        <taxon>Pezizomycetes</taxon>
        <taxon>Pezizales</taxon>
        <taxon>Ascobolaceae</taxon>
        <taxon>Ascobolus</taxon>
    </lineage>
</organism>
<dbReference type="AlphaFoldDB" id="A0A3N4IAB7"/>